<dbReference type="InterPro" id="IPR036291">
    <property type="entry name" value="NAD(P)-bd_dom_sf"/>
</dbReference>
<dbReference type="Gene3D" id="3.40.50.720">
    <property type="entry name" value="NAD(P)-binding Rossmann-like Domain"/>
    <property type="match status" value="1"/>
</dbReference>
<dbReference type="STRING" id="1344003.SAMN05445060_3793"/>
<feature type="region of interest" description="Disordered" evidence="1">
    <location>
        <begin position="256"/>
        <end position="280"/>
    </location>
</feature>
<evidence type="ECO:0000313" key="2">
    <source>
        <dbReference type="EMBL" id="SIS21627.1"/>
    </source>
</evidence>
<dbReference type="Proteomes" id="UP000186218">
    <property type="component" value="Unassembled WGS sequence"/>
</dbReference>
<gene>
    <name evidence="2" type="ORF">SAMN05445060_3793</name>
</gene>
<dbReference type="InterPro" id="IPR002347">
    <property type="entry name" value="SDR_fam"/>
</dbReference>
<dbReference type="InterPro" id="IPR003560">
    <property type="entry name" value="DHB_DH"/>
</dbReference>
<dbReference type="AlphaFoldDB" id="A0A1N7H9T0"/>
<sequence length="280" mass="29673">MYQFGCKFRITKIGAGGHTVQMSDEPRTTSAGVCVIVGAGMGLGSAVARRFAREGYDIALFARNPRRLQSVRAELAAHVRVLSVRVDAGDESALTDAFTRVVEELGPVTVLVYNAADMTPDAVDELGVEELLSAMRTDVGGALASIHAVLPAMRTAASGTILLTGGGLALEPYPEWASLAAGKAALRSVGLGLHKQLKPHGVHVAVVAVCGIVAQSGPFASDAIADIYWEVHRQPIGRAQREVVYLPAGADPFYNDPDRRYRDTSSPIRPVPVDAPFTET</sequence>
<accession>A0A1N7H9T0</accession>
<proteinExistence type="predicted"/>
<evidence type="ECO:0000256" key="1">
    <source>
        <dbReference type="SAM" id="MobiDB-lite"/>
    </source>
</evidence>
<evidence type="ECO:0000313" key="3">
    <source>
        <dbReference type="Proteomes" id="UP000186218"/>
    </source>
</evidence>
<dbReference type="PRINTS" id="PR01397">
    <property type="entry name" value="DHBDHDRGNASE"/>
</dbReference>
<dbReference type="SUPFAM" id="SSF51735">
    <property type="entry name" value="NAD(P)-binding Rossmann-fold domains"/>
    <property type="match status" value="1"/>
</dbReference>
<dbReference type="EMBL" id="FTNT01000013">
    <property type="protein sequence ID" value="SIS21627.1"/>
    <property type="molecule type" value="Genomic_DNA"/>
</dbReference>
<dbReference type="PANTHER" id="PTHR43431:SF1">
    <property type="entry name" value="OS08G0476300 PROTEIN"/>
    <property type="match status" value="1"/>
</dbReference>
<organism evidence="2 3">
    <name type="scientific">Williamsia sterculiae</name>
    <dbReference type="NCBI Taxonomy" id="1344003"/>
    <lineage>
        <taxon>Bacteria</taxon>
        <taxon>Bacillati</taxon>
        <taxon>Actinomycetota</taxon>
        <taxon>Actinomycetes</taxon>
        <taxon>Mycobacteriales</taxon>
        <taxon>Nocardiaceae</taxon>
        <taxon>Williamsia</taxon>
    </lineage>
</organism>
<dbReference type="GO" id="GO:0008667">
    <property type="term" value="F:2,3-dihydro-2,3-dihydroxybenzoate dehydrogenase activity"/>
    <property type="evidence" value="ECO:0007669"/>
    <property type="project" value="InterPro"/>
</dbReference>
<keyword evidence="3" id="KW-1185">Reference proteome</keyword>
<dbReference type="PANTHER" id="PTHR43431">
    <property type="entry name" value="OXIDOREDUCTASE, SHORT CHAIN DEHYDROGENASE/REDUCTASE FAMILY (AFU_ORTHOLOGUE AFUA_5G14000)"/>
    <property type="match status" value="1"/>
</dbReference>
<dbReference type="GO" id="GO:0019290">
    <property type="term" value="P:siderophore biosynthetic process"/>
    <property type="evidence" value="ECO:0007669"/>
    <property type="project" value="InterPro"/>
</dbReference>
<protein>
    <submittedName>
        <fullName evidence="2">NADP-dependent 3-hydroxy acid dehydrogenase YdfG</fullName>
    </submittedName>
</protein>
<reference evidence="2 3" key="1">
    <citation type="submission" date="2017-01" db="EMBL/GenBank/DDBJ databases">
        <authorList>
            <person name="Mah S.A."/>
            <person name="Swanson W.J."/>
            <person name="Moy G.W."/>
            <person name="Vacquier V.D."/>
        </authorList>
    </citation>
    <scope>NUCLEOTIDE SEQUENCE [LARGE SCALE GENOMIC DNA]</scope>
    <source>
        <strain evidence="2 3">CPCC 203464</strain>
    </source>
</reference>
<dbReference type="Pfam" id="PF00106">
    <property type="entry name" value="adh_short"/>
    <property type="match status" value="1"/>
</dbReference>
<name>A0A1N7H9T0_9NOCA</name>